<sequence>MSCATGFRFDSLMHSLRELQNEKQCLEQKLNERKSQALNLERKLDQSNGKLAQVRETYQKMVEMEKVAVQKVNQTQAQIDNLQEFNQVLNDRIKELNGDIRSEKNRGLQNQESFEKKMAGLAEQMVTARKFYANESSEREVNTLVQTMENLQLRPSEDREGNGVPQETRHILWSMLEREDECVTEALERLQAEQHEICALLQEMDGSQLEKTDQC</sequence>
<feature type="coiled-coil region" evidence="3">
    <location>
        <begin position="9"/>
        <end position="106"/>
    </location>
</feature>
<dbReference type="EMBL" id="JACVVK020000329">
    <property type="protein sequence ID" value="KAK7478311.1"/>
    <property type="molecule type" value="Genomic_DNA"/>
</dbReference>
<evidence type="ECO:0000313" key="4">
    <source>
        <dbReference type="EMBL" id="KAK7478311.1"/>
    </source>
</evidence>
<accession>A0ABD0JT71</accession>
<keyword evidence="5" id="KW-1185">Reference proteome</keyword>
<keyword evidence="2 3" id="KW-0175">Coiled coil</keyword>
<name>A0ABD0JT71_9CAEN</name>
<gene>
    <name evidence="4" type="ORF">BaRGS_00030463</name>
</gene>
<evidence type="ECO:0000256" key="3">
    <source>
        <dbReference type="SAM" id="Coils"/>
    </source>
</evidence>
<organism evidence="4 5">
    <name type="scientific">Batillaria attramentaria</name>
    <dbReference type="NCBI Taxonomy" id="370345"/>
    <lineage>
        <taxon>Eukaryota</taxon>
        <taxon>Metazoa</taxon>
        <taxon>Spiralia</taxon>
        <taxon>Lophotrochozoa</taxon>
        <taxon>Mollusca</taxon>
        <taxon>Gastropoda</taxon>
        <taxon>Caenogastropoda</taxon>
        <taxon>Sorbeoconcha</taxon>
        <taxon>Cerithioidea</taxon>
        <taxon>Batillariidae</taxon>
        <taxon>Batillaria</taxon>
    </lineage>
</organism>
<evidence type="ECO:0000256" key="1">
    <source>
        <dbReference type="ARBA" id="ARBA00010094"/>
    </source>
</evidence>
<proteinExistence type="inferred from homology"/>
<evidence type="ECO:0000313" key="5">
    <source>
        <dbReference type="Proteomes" id="UP001519460"/>
    </source>
</evidence>
<comment type="similarity">
    <text evidence="1">Belongs to the SYCE family.</text>
</comment>
<protein>
    <submittedName>
        <fullName evidence="4">Uncharacterized protein</fullName>
    </submittedName>
</protein>
<reference evidence="4 5" key="1">
    <citation type="journal article" date="2023" name="Sci. Data">
        <title>Genome assembly of the Korean intertidal mud-creeper Batillaria attramentaria.</title>
        <authorList>
            <person name="Patra A.K."/>
            <person name="Ho P.T."/>
            <person name="Jun S."/>
            <person name="Lee S.J."/>
            <person name="Kim Y."/>
            <person name="Won Y.J."/>
        </authorList>
    </citation>
    <scope>NUCLEOTIDE SEQUENCE [LARGE SCALE GENOMIC DNA]</scope>
    <source>
        <strain evidence="4">Wonlab-2016</strain>
    </source>
</reference>
<dbReference type="Pfam" id="PF15233">
    <property type="entry name" value="SYCE1"/>
    <property type="match status" value="1"/>
</dbReference>
<dbReference type="Proteomes" id="UP001519460">
    <property type="component" value="Unassembled WGS sequence"/>
</dbReference>
<dbReference type="AlphaFoldDB" id="A0ABD0JT71"/>
<evidence type="ECO:0000256" key="2">
    <source>
        <dbReference type="ARBA" id="ARBA00023054"/>
    </source>
</evidence>
<comment type="caution">
    <text evidence="4">The sequence shown here is derived from an EMBL/GenBank/DDBJ whole genome shotgun (WGS) entry which is preliminary data.</text>
</comment>
<dbReference type="InterPro" id="IPR026676">
    <property type="entry name" value="SYCE1"/>
</dbReference>